<dbReference type="Proteomes" id="UP000054324">
    <property type="component" value="Unassembled WGS sequence"/>
</dbReference>
<dbReference type="AlphaFoldDB" id="A0A074ZSV1"/>
<accession>A0A074ZSV1</accession>
<feature type="region of interest" description="Disordered" evidence="1">
    <location>
        <begin position="14"/>
        <end position="36"/>
    </location>
</feature>
<dbReference type="InterPro" id="IPR039872">
    <property type="entry name" value="KIAA0513"/>
</dbReference>
<keyword evidence="4" id="KW-1185">Reference proteome</keyword>
<dbReference type="STRING" id="6198.A0A074ZSV1"/>
<feature type="domain" description="SBF1/SBF2" evidence="2">
    <location>
        <begin position="172"/>
        <end position="285"/>
    </location>
</feature>
<organism evidence="3 4">
    <name type="scientific">Opisthorchis viverrini</name>
    <name type="common">Southeast Asian liver fluke</name>
    <dbReference type="NCBI Taxonomy" id="6198"/>
    <lineage>
        <taxon>Eukaryota</taxon>
        <taxon>Metazoa</taxon>
        <taxon>Spiralia</taxon>
        <taxon>Lophotrochozoa</taxon>
        <taxon>Platyhelminthes</taxon>
        <taxon>Trematoda</taxon>
        <taxon>Digenea</taxon>
        <taxon>Opisthorchiida</taxon>
        <taxon>Opisthorchiata</taxon>
        <taxon>Opisthorchiidae</taxon>
        <taxon>Opisthorchis</taxon>
    </lineage>
</organism>
<dbReference type="OrthoDB" id="6268344at2759"/>
<dbReference type="RefSeq" id="XP_009166139.1">
    <property type="nucleotide sequence ID" value="XM_009167875.1"/>
</dbReference>
<dbReference type="KEGG" id="ovi:T265_03406"/>
<dbReference type="InterPro" id="IPR022096">
    <property type="entry name" value="SBF1/SBF2"/>
</dbReference>
<evidence type="ECO:0000313" key="3">
    <source>
        <dbReference type="EMBL" id="KER30151.1"/>
    </source>
</evidence>
<dbReference type="PANTHER" id="PTHR13663:SF2">
    <property type="entry name" value="SIMILAR TO RIKEN CDNA 6430548M08"/>
    <property type="match status" value="1"/>
</dbReference>
<feature type="region of interest" description="Disordered" evidence="1">
    <location>
        <begin position="64"/>
        <end position="108"/>
    </location>
</feature>
<evidence type="ECO:0000313" key="4">
    <source>
        <dbReference type="Proteomes" id="UP000054324"/>
    </source>
</evidence>
<sequence length="355" mass="40166">MNVRGFFKNVLNSEQAQDTSAIPPDDPNSGTLGSGVSGFLSGTTRFLDTVQNKKNGLLNDLTTKFSGIKLPGDQSGGRTKRKKTSRVQENEGDEESSASEYGDEGDKPMYAEQAPLESQESVDSVDSLPEQEAEQCKAEIRTIISTILQQNAISPDLEANFQNYSMHHTGRSAFAKELKRQTNQTKELPASVLNQLGQYASHVLVHCNENDDFAPATQIMQRSFTLYHEVRALSMDEHGEQHYLFTLLRDQPIWQSMRFWNAAFFIALQTERRNQTIPAGLRDDETLLAEKEQQENAAFIQISKFVWRMHAFGIPRESCVEFLRKQANGENLSKDRCRILHTNLQKLYETEARPN</sequence>
<feature type="compositionally biased region" description="Acidic residues" evidence="1">
    <location>
        <begin position="90"/>
        <end position="103"/>
    </location>
</feature>
<dbReference type="Pfam" id="PF12335">
    <property type="entry name" value="SBF2"/>
    <property type="match status" value="1"/>
</dbReference>
<dbReference type="GeneID" id="20317593"/>
<dbReference type="CTD" id="20317593"/>
<gene>
    <name evidence="3" type="ORF">T265_03406</name>
</gene>
<name>A0A074ZSV1_OPIVI</name>
<dbReference type="EMBL" id="KL596666">
    <property type="protein sequence ID" value="KER30151.1"/>
    <property type="molecule type" value="Genomic_DNA"/>
</dbReference>
<evidence type="ECO:0000256" key="1">
    <source>
        <dbReference type="SAM" id="MobiDB-lite"/>
    </source>
</evidence>
<reference evidence="3 4" key="1">
    <citation type="submission" date="2013-11" db="EMBL/GenBank/DDBJ databases">
        <title>Opisthorchis viverrini - life in the bile duct.</title>
        <authorList>
            <person name="Young N.D."/>
            <person name="Nagarajan N."/>
            <person name="Lin S.J."/>
            <person name="Korhonen P.K."/>
            <person name="Jex A.R."/>
            <person name="Hall R.S."/>
            <person name="Safavi-Hemami H."/>
            <person name="Kaewkong W."/>
            <person name="Bertrand D."/>
            <person name="Gao S."/>
            <person name="Seet Q."/>
            <person name="Wongkham S."/>
            <person name="Teh B.T."/>
            <person name="Wongkham C."/>
            <person name="Intapan P.M."/>
            <person name="Maleewong W."/>
            <person name="Yang X."/>
            <person name="Hu M."/>
            <person name="Wang Z."/>
            <person name="Hofmann A."/>
            <person name="Sternberg P.W."/>
            <person name="Tan P."/>
            <person name="Wang J."/>
            <person name="Gasser R.B."/>
        </authorList>
    </citation>
    <scope>NUCLEOTIDE SEQUENCE [LARGE SCALE GENOMIC DNA]</scope>
</reference>
<dbReference type="PANTHER" id="PTHR13663">
    <property type="entry name" value="SIMILAR TO RIKEN CDNA 6430548M08"/>
    <property type="match status" value="1"/>
</dbReference>
<evidence type="ECO:0000259" key="2">
    <source>
        <dbReference type="Pfam" id="PF12335"/>
    </source>
</evidence>
<proteinExistence type="predicted"/>
<protein>
    <recommendedName>
        <fullName evidence="2">SBF1/SBF2 domain-containing protein</fullName>
    </recommendedName>
</protein>